<reference evidence="1 2" key="1">
    <citation type="journal article" date="2017" name="G3 (Bethesda)">
        <title>The Physical Genome Mapping of Anopheles albimanus Corrected Scaffold Misassemblies and Identified Interarm Rearrangements in Genus Anopheles.</title>
        <authorList>
            <person name="Artemov G.N."/>
            <person name="Peery A.N."/>
            <person name="Jiang X."/>
            <person name="Tu Z."/>
            <person name="Stegniy V.N."/>
            <person name="Sharakhova M.V."/>
            <person name="Sharakhov I.V."/>
        </authorList>
    </citation>
    <scope>NUCLEOTIDE SEQUENCE [LARGE SCALE GENOMIC DNA]</scope>
    <source>
        <strain evidence="1 2">ALBI9_A</strain>
    </source>
</reference>
<dbReference type="AlphaFoldDB" id="A0A182FXG2"/>
<sequence>ESERYAIVLSEKCVRYNWASLIPAHLNVCLSDEICLLQVLLITLCERSHHVTLRPERLINGGWILFAERKSRTLSFGLSK</sequence>
<reference evidence="1" key="2">
    <citation type="submission" date="2022-08" db="UniProtKB">
        <authorList>
            <consortium name="EnsemblMetazoa"/>
        </authorList>
    </citation>
    <scope>IDENTIFICATION</scope>
    <source>
        <strain evidence="1">STECLA/ALBI9_A</strain>
    </source>
</reference>
<evidence type="ECO:0000313" key="2">
    <source>
        <dbReference type="Proteomes" id="UP000069272"/>
    </source>
</evidence>
<dbReference type="EnsemblMetazoa" id="AALB014333-RA">
    <property type="protein sequence ID" value="AALB014333-PA"/>
    <property type="gene ID" value="AALB014333"/>
</dbReference>
<organism evidence="1 2">
    <name type="scientific">Anopheles albimanus</name>
    <name type="common">New world malaria mosquito</name>
    <dbReference type="NCBI Taxonomy" id="7167"/>
    <lineage>
        <taxon>Eukaryota</taxon>
        <taxon>Metazoa</taxon>
        <taxon>Ecdysozoa</taxon>
        <taxon>Arthropoda</taxon>
        <taxon>Hexapoda</taxon>
        <taxon>Insecta</taxon>
        <taxon>Pterygota</taxon>
        <taxon>Neoptera</taxon>
        <taxon>Endopterygota</taxon>
        <taxon>Diptera</taxon>
        <taxon>Nematocera</taxon>
        <taxon>Culicoidea</taxon>
        <taxon>Culicidae</taxon>
        <taxon>Anophelinae</taxon>
        <taxon>Anopheles</taxon>
    </lineage>
</organism>
<protein>
    <submittedName>
        <fullName evidence="1">Uncharacterized protein</fullName>
    </submittedName>
</protein>
<name>A0A182FXG2_ANOAL</name>
<dbReference type="Proteomes" id="UP000069272">
    <property type="component" value="Chromosome 2R"/>
</dbReference>
<keyword evidence="2" id="KW-1185">Reference proteome</keyword>
<dbReference type="VEuPathDB" id="VectorBase:AALB014333"/>
<evidence type="ECO:0000313" key="1">
    <source>
        <dbReference type="EnsemblMetazoa" id="AALB014333-PA"/>
    </source>
</evidence>
<proteinExistence type="predicted"/>
<accession>A0A182FXG2</accession>